<dbReference type="OrthoDB" id="1493774at2"/>
<dbReference type="AlphaFoldDB" id="A0A2T0WHL8"/>
<feature type="transmembrane region" description="Helical" evidence="1">
    <location>
        <begin position="6"/>
        <end position="26"/>
    </location>
</feature>
<dbReference type="Proteomes" id="UP000238157">
    <property type="component" value="Unassembled WGS sequence"/>
</dbReference>
<evidence type="ECO:0000313" key="2">
    <source>
        <dbReference type="EMBL" id="PRY86199.1"/>
    </source>
</evidence>
<proteinExistence type="predicted"/>
<gene>
    <name evidence="2" type="ORF">CLW00_10944</name>
</gene>
<dbReference type="RefSeq" id="WP_106134535.1">
    <property type="nucleotide sequence ID" value="NZ_PVTR01000009.1"/>
</dbReference>
<keyword evidence="1" id="KW-0812">Transmembrane</keyword>
<evidence type="ECO:0000256" key="1">
    <source>
        <dbReference type="SAM" id="Phobius"/>
    </source>
</evidence>
<keyword evidence="1" id="KW-0472">Membrane</keyword>
<keyword evidence="3" id="KW-1185">Reference proteome</keyword>
<dbReference type="InterPro" id="IPR008620">
    <property type="entry name" value="FixH"/>
</dbReference>
<name>A0A2T0WHL8_9BACT</name>
<dbReference type="Pfam" id="PF05751">
    <property type="entry name" value="FixH"/>
    <property type="match status" value="1"/>
</dbReference>
<keyword evidence="1" id="KW-1133">Transmembrane helix</keyword>
<sequence length="141" mass="16423">MNWGSGIVLTLVAFATIMISMVVICVKQDDIHLVTQDYYEQEIKYQEQIDRMINANALDIEAMEYDSQLKSILLHLPEGSKGTLHLFRPSDARLDQKINIDILNSNTNTVDLKSLKEGYWRVKLTWIEDEKEFYLEKKINI</sequence>
<evidence type="ECO:0000313" key="3">
    <source>
        <dbReference type="Proteomes" id="UP000238157"/>
    </source>
</evidence>
<comment type="caution">
    <text evidence="2">The sequence shown here is derived from an EMBL/GenBank/DDBJ whole genome shotgun (WGS) entry which is preliminary data.</text>
</comment>
<dbReference type="EMBL" id="PVTR01000009">
    <property type="protein sequence ID" value="PRY86199.1"/>
    <property type="molecule type" value="Genomic_DNA"/>
</dbReference>
<accession>A0A2T0WHL8</accession>
<reference evidence="2 3" key="1">
    <citation type="submission" date="2018-03" db="EMBL/GenBank/DDBJ databases">
        <title>Genomic Encyclopedia of Archaeal and Bacterial Type Strains, Phase II (KMG-II): from individual species to whole genera.</title>
        <authorList>
            <person name="Goeker M."/>
        </authorList>
    </citation>
    <scope>NUCLEOTIDE SEQUENCE [LARGE SCALE GENOMIC DNA]</scope>
    <source>
        <strain evidence="2 3">DSM 27929</strain>
    </source>
</reference>
<organism evidence="2 3">
    <name type="scientific">Mongoliibacter ruber</name>
    <dbReference type="NCBI Taxonomy" id="1750599"/>
    <lineage>
        <taxon>Bacteria</taxon>
        <taxon>Pseudomonadati</taxon>
        <taxon>Bacteroidota</taxon>
        <taxon>Cytophagia</taxon>
        <taxon>Cytophagales</taxon>
        <taxon>Cyclobacteriaceae</taxon>
        <taxon>Mongoliibacter</taxon>
    </lineage>
</organism>
<protein>
    <submittedName>
        <fullName evidence="2">FixH protein</fullName>
    </submittedName>
</protein>